<dbReference type="AlphaFoldDB" id="A0AAD4HU69"/>
<dbReference type="EMBL" id="JABBWK010000001">
    <property type="protein sequence ID" value="KAG1908637.1"/>
    <property type="molecule type" value="Genomic_DNA"/>
</dbReference>
<feature type="region of interest" description="Disordered" evidence="1">
    <location>
        <begin position="439"/>
        <end position="619"/>
    </location>
</feature>
<feature type="compositionally biased region" description="Basic residues" evidence="1">
    <location>
        <begin position="598"/>
        <end position="619"/>
    </location>
</feature>
<feature type="compositionally biased region" description="Basic and acidic residues" evidence="1">
    <location>
        <begin position="69"/>
        <end position="82"/>
    </location>
</feature>
<feature type="compositionally biased region" description="Low complexity" evidence="1">
    <location>
        <begin position="539"/>
        <end position="549"/>
    </location>
</feature>
<dbReference type="GeneID" id="64660177"/>
<feature type="compositionally biased region" description="Pro residues" evidence="1">
    <location>
        <begin position="511"/>
        <end position="521"/>
    </location>
</feature>
<comment type="caution">
    <text evidence="2">The sequence shown here is derived from an EMBL/GenBank/DDBJ whole genome shotgun (WGS) entry which is preliminary data.</text>
</comment>
<dbReference type="InterPro" id="IPR046521">
    <property type="entry name" value="DUF6698"/>
</dbReference>
<proteinExistence type="predicted"/>
<keyword evidence="3" id="KW-1185">Reference proteome</keyword>
<gene>
    <name evidence="2" type="ORF">F5891DRAFT_1180165</name>
</gene>
<evidence type="ECO:0000313" key="2">
    <source>
        <dbReference type="EMBL" id="KAG1908637.1"/>
    </source>
</evidence>
<feature type="compositionally biased region" description="Basic residues" evidence="1">
    <location>
        <begin position="49"/>
        <end position="65"/>
    </location>
</feature>
<name>A0AAD4HU69_9AGAM</name>
<protein>
    <submittedName>
        <fullName evidence="2">Uncharacterized protein</fullName>
    </submittedName>
</protein>
<dbReference type="Pfam" id="PF20414">
    <property type="entry name" value="DUF6698"/>
    <property type="match status" value="1"/>
</dbReference>
<feature type="compositionally biased region" description="Low complexity" evidence="1">
    <location>
        <begin position="464"/>
        <end position="510"/>
    </location>
</feature>
<dbReference type="PRINTS" id="PR01217">
    <property type="entry name" value="PRICHEXTENSN"/>
</dbReference>
<organism evidence="2 3">
    <name type="scientific">Suillus fuscotomentosus</name>
    <dbReference type="NCBI Taxonomy" id="1912939"/>
    <lineage>
        <taxon>Eukaryota</taxon>
        <taxon>Fungi</taxon>
        <taxon>Dikarya</taxon>
        <taxon>Basidiomycota</taxon>
        <taxon>Agaricomycotina</taxon>
        <taxon>Agaricomycetes</taxon>
        <taxon>Agaricomycetidae</taxon>
        <taxon>Boletales</taxon>
        <taxon>Suillineae</taxon>
        <taxon>Suillaceae</taxon>
        <taxon>Suillus</taxon>
    </lineage>
</organism>
<accession>A0AAD4HU69</accession>
<feature type="compositionally biased region" description="Pro residues" evidence="1">
    <location>
        <begin position="550"/>
        <end position="559"/>
    </location>
</feature>
<feature type="compositionally biased region" description="Low complexity" evidence="1">
    <location>
        <begin position="9"/>
        <end position="48"/>
    </location>
</feature>
<dbReference type="RefSeq" id="XP_041234212.1">
    <property type="nucleotide sequence ID" value="XM_041365879.1"/>
</dbReference>
<reference evidence="2" key="1">
    <citation type="journal article" date="2020" name="New Phytol.">
        <title>Comparative genomics reveals dynamic genome evolution in host specialist ectomycorrhizal fungi.</title>
        <authorList>
            <person name="Lofgren L.A."/>
            <person name="Nguyen N.H."/>
            <person name="Vilgalys R."/>
            <person name="Ruytinx J."/>
            <person name="Liao H.L."/>
            <person name="Branco S."/>
            <person name="Kuo A."/>
            <person name="LaButti K."/>
            <person name="Lipzen A."/>
            <person name="Andreopoulos W."/>
            <person name="Pangilinan J."/>
            <person name="Riley R."/>
            <person name="Hundley H."/>
            <person name="Na H."/>
            <person name="Barry K."/>
            <person name="Grigoriev I.V."/>
            <person name="Stajich J.E."/>
            <person name="Kennedy P.G."/>
        </authorList>
    </citation>
    <scope>NUCLEOTIDE SEQUENCE</scope>
    <source>
        <strain evidence="2">FC203</strain>
    </source>
</reference>
<sequence>MARHHRKSSSSLVSMLRSESDSSCDGLSSSEESSVSSVDELSSLGSRKGSAKPKKLEKKSMKKSTSKVTNDKKGSGPTRSGRDECMHVARWIPRGIDMFVILKDTFRIARYMEAEEAAKTSTESEDEDLKRERKDALSVVTKDAQERHLRTYQRIIFAAPYLRTLIRGRHNRNKLETELNSILSEEIIGQIRSEDASHLKPFIGNYVVAQPEVKGLEPPIFSENKKSCARMGVNHPQLAGMLCPVKYVNAYHADPKKVQEQLQNGEIRMNAGAWPALAYPGDPPGIDFDVEDIQEGLLRGHLLKCVFRHIYTSLSSALIEDGELSVTRSGNAKLHGMYKVEAKHIAYALVQSRFGISSRDKWQEMDGNYSYCDAYYRTIKAIREPFDEAWAEELLEWWNKTVFGNKRGVPLFDVIDDDEDDDDLVLMRKQSAKRAVAQVKSAASVIPPVEAEPTGDPDISTVHPSTPTTMTSTPATSTPTTSPPATSTPATSTPATSPPATSTPVTSMPTTSPPTISPPPKIATLSPQRKSIPKPRPIRPAGTSSSSAPSVPPPKPDTPAPTSDKSKKRKSEGLEVDGDSESSLSEAESVPDSPVVSKRGRKGRKKTTATATKKRKGRK</sequence>
<feature type="region of interest" description="Disordered" evidence="1">
    <location>
        <begin position="1"/>
        <end position="82"/>
    </location>
</feature>
<evidence type="ECO:0000256" key="1">
    <source>
        <dbReference type="SAM" id="MobiDB-lite"/>
    </source>
</evidence>
<evidence type="ECO:0000313" key="3">
    <source>
        <dbReference type="Proteomes" id="UP001195769"/>
    </source>
</evidence>
<dbReference type="Proteomes" id="UP001195769">
    <property type="component" value="Unassembled WGS sequence"/>
</dbReference>